<evidence type="ECO:0000256" key="1">
    <source>
        <dbReference type="SAM" id="MobiDB-lite"/>
    </source>
</evidence>
<organism evidence="6 7">
    <name type="scientific">Phrynosoma platyrhinos</name>
    <name type="common">Desert horned lizard</name>
    <dbReference type="NCBI Taxonomy" id="52577"/>
    <lineage>
        <taxon>Eukaryota</taxon>
        <taxon>Metazoa</taxon>
        <taxon>Chordata</taxon>
        <taxon>Craniata</taxon>
        <taxon>Vertebrata</taxon>
        <taxon>Euteleostomi</taxon>
        <taxon>Lepidosauria</taxon>
        <taxon>Squamata</taxon>
        <taxon>Bifurcata</taxon>
        <taxon>Unidentata</taxon>
        <taxon>Episquamata</taxon>
        <taxon>Toxicofera</taxon>
        <taxon>Iguania</taxon>
        <taxon>Phrynosomatidae</taxon>
        <taxon>Phrynosomatinae</taxon>
        <taxon>Phrynosoma</taxon>
    </lineage>
</organism>
<comment type="caution">
    <text evidence="6">The sequence shown here is derived from an EMBL/GenBank/DDBJ whole genome shotgun (WGS) entry which is preliminary data.</text>
</comment>
<evidence type="ECO:0000313" key="7">
    <source>
        <dbReference type="Proteomes" id="UP000826234"/>
    </source>
</evidence>
<dbReference type="InterPro" id="IPR055277">
    <property type="entry name" value="Fanconi_A_C"/>
</dbReference>
<feature type="domain" description="Fanconi anaemia group A protein helical" evidence="4">
    <location>
        <begin position="483"/>
        <end position="517"/>
    </location>
</feature>
<dbReference type="PANTHER" id="PTHR12047:SF2">
    <property type="entry name" value="FANCONI ANEMIA GROUP A PROTEIN"/>
    <property type="match status" value="1"/>
</dbReference>
<dbReference type="Proteomes" id="UP000826234">
    <property type="component" value="Unassembled WGS sequence"/>
</dbReference>
<sequence length="1112" mass="124157">MGAQGALFASRGSGAEGKEAQASDPGGSAMAGGEAEGRRGPGRSLSALLGRSKKQKFGHRNGQKLQEKALHILSCHQNLGDLLQEVGSPLGKKALVLSNSGTDGRETSVPDLLVVSALQDQAAALGVPVGILSARTAAQNVEKISAESSHSMLLKGEQRAIKQTDVSYNELSDFPVVTALFSFSTTEEVVLLAPHFEEFIYTECFQPFTICSRNVENAALWIFCLADKDALDCHAQAVHHSILKEICDFAAVFLRHRFQKTPEPGKKLELQKLSKICCAVLERMLAWVLDSVAKEKQEDASTLKAVKRWLCVFTVTAYQGVVHPESLQEFFSHTLAQVLTYNPQLKVSDAICLQREWSFARTSTVLTLLYRKLFVLFKAEELIHHLQEVLETSEVNWHHILSCVSTLLVCHSEAESLIKDLLGQLLKKAFENYDLENMMTAFLIARQAALEGPAIFMPYSEWFKVSIEDMGLYEDLSSPKEAIQLPETPDSRMALIDSLKRVEKIPPNMYATYIEECRAAKEKLLQELPAQIAHISEKLAGVLGHMKDEDEAVFMNLRIQLNLSVPETVDLLLTSFCKNVMSASYFLPPERDLSVTELWDYFLACQTGESVTFCMKFCTAALSYFVCKFASLPHDHLCTLLHPGFVKKLQYVVPRLCVEARDTGWEGSTDDFPWRSLSHLNLCYSKAALCLWKQTCFKALLQEKVFQLTLQEWLLLELGVHPDEDVLSAAERQEFHYWALYQHYLPLPATAGGCDGDLQMACAVLIDTILDFCQRSELGKCNHPNKPKFSTSQRRGNPEIYSRLQEMLLELELERRRASPAICRGKEECFLFRGLLSTSLECDKPAQEVTAVFTLCQARCPIILSSAAGLQSLRELQASVNSFLSSESASLVADIPWLSAAFLNFTVQQQMLSEKLGEVLERLGPGTEQLLMSLLFFSVMDFISTRIAPQEGVDVQKAVDWSAKVLQHLQEQGMCWLSVFSSAGPAQSPNQSLRDAVSDQHLKLLPIAFYSLLFTFDSDQLTREPQFLHVAIDMYTQLLQLFMDGTTEEESSVLIRKARQFLLCAIPQCPQASFSNLQQLLDLCGILDPEIKAALVDFGTEGDLLDEEPLLF</sequence>
<dbReference type="PRINTS" id="PR00826">
    <property type="entry name" value="FANCONIAGENE"/>
</dbReference>
<feature type="region of interest" description="Disordered" evidence="1">
    <location>
        <begin position="1"/>
        <end position="45"/>
    </location>
</feature>
<keyword evidence="7" id="KW-1185">Reference proteome</keyword>
<gene>
    <name evidence="6" type="ORF">JD844_000661</name>
</gene>
<reference evidence="6 7" key="1">
    <citation type="journal article" date="2022" name="Gigascience">
        <title>A chromosome-level genome assembly and annotation of the desert horned lizard, Phrynosoma platyrhinos, provides insight into chromosomal rearrangements among reptiles.</title>
        <authorList>
            <person name="Koochekian N."/>
            <person name="Ascanio A."/>
            <person name="Farleigh K."/>
            <person name="Card D.C."/>
            <person name="Schield D.R."/>
            <person name="Castoe T.A."/>
            <person name="Jezkova T."/>
        </authorList>
    </citation>
    <scope>NUCLEOTIDE SEQUENCE [LARGE SCALE GENOMIC DNA]</scope>
    <source>
        <strain evidence="6">NK-2021</strain>
    </source>
</reference>
<name>A0ABQ7SQW6_PHRPL</name>
<dbReference type="Pfam" id="PF24781">
    <property type="entry name" value="FANCA_helical"/>
    <property type="match status" value="1"/>
</dbReference>
<evidence type="ECO:0000259" key="2">
    <source>
        <dbReference type="Pfam" id="PF03511"/>
    </source>
</evidence>
<evidence type="ECO:0008006" key="8">
    <source>
        <dbReference type="Google" id="ProtNLM"/>
    </source>
</evidence>
<evidence type="ECO:0000259" key="5">
    <source>
        <dbReference type="Pfam" id="PF24783"/>
    </source>
</evidence>
<evidence type="ECO:0000259" key="4">
    <source>
        <dbReference type="Pfam" id="PF24781"/>
    </source>
</evidence>
<feature type="domain" description="Fanconi anaemia group A protein C-terminal" evidence="2">
    <location>
        <begin position="898"/>
        <end position="1090"/>
    </location>
</feature>
<dbReference type="Pfam" id="PF03511">
    <property type="entry name" value="FANCA_CTD"/>
    <property type="match status" value="1"/>
</dbReference>
<dbReference type="EMBL" id="JAIPUX010003776">
    <property type="protein sequence ID" value="KAH0619723.1"/>
    <property type="molecule type" value="Genomic_DNA"/>
</dbReference>
<dbReference type="InterPro" id="IPR055386">
    <property type="entry name" value="FANCA_helical"/>
</dbReference>
<proteinExistence type="predicted"/>
<evidence type="ECO:0000259" key="3">
    <source>
        <dbReference type="Pfam" id="PF15865"/>
    </source>
</evidence>
<dbReference type="PANTHER" id="PTHR12047">
    <property type="entry name" value="FANCONI ANEMIA GROUP A PROTEIN"/>
    <property type="match status" value="1"/>
</dbReference>
<dbReference type="Pfam" id="PF24783">
    <property type="entry name" value="FANCA_arcN"/>
    <property type="match status" value="1"/>
</dbReference>
<dbReference type="Pfam" id="PF15865">
    <property type="entry name" value="Fanconi_A_N"/>
    <property type="match status" value="1"/>
</dbReference>
<feature type="domain" description="Fanconi anaemia group A protein N-terminal" evidence="3">
    <location>
        <begin position="227"/>
        <end position="476"/>
    </location>
</feature>
<protein>
    <recommendedName>
        <fullName evidence="8">Fanconi anemia group A protein</fullName>
    </recommendedName>
</protein>
<feature type="domain" description="Fanconi anaemia group A protein arcN subdomain" evidence="5">
    <location>
        <begin position="593"/>
        <end position="661"/>
    </location>
</feature>
<dbReference type="InterPro" id="IPR003516">
    <property type="entry name" value="FANCA"/>
</dbReference>
<evidence type="ECO:0000313" key="6">
    <source>
        <dbReference type="EMBL" id="KAH0619723.1"/>
    </source>
</evidence>
<accession>A0ABQ7SQW6</accession>
<dbReference type="InterPro" id="IPR055387">
    <property type="entry name" value="FANCA_arcN"/>
</dbReference>
<dbReference type="InterPro" id="IPR031729">
    <property type="entry name" value="Fanconi_A_N"/>
</dbReference>